<name>A0A2J8U7C1_PONAB</name>
<sequence length="34" mass="3856">MKKPVEEGTLPYPIFAAIDNDLQPSWQEARAPGW</sequence>
<organism evidence="1">
    <name type="scientific">Pongo abelii</name>
    <name type="common">Sumatran orangutan</name>
    <name type="synonym">Pongo pygmaeus abelii</name>
    <dbReference type="NCBI Taxonomy" id="9601"/>
    <lineage>
        <taxon>Eukaryota</taxon>
        <taxon>Metazoa</taxon>
        <taxon>Chordata</taxon>
        <taxon>Craniata</taxon>
        <taxon>Vertebrata</taxon>
        <taxon>Euteleostomi</taxon>
        <taxon>Mammalia</taxon>
        <taxon>Eutheria</taxon>
        <taxon>Euarchontoglires</taxon>
        <taxon>Primates</taxon>
        <taxon>Haplorrhini</taxon>
        <taxon>Catarrhini</taxon>
        <taxon>Hominidae</taxon>
        <taxon>Pongo</taxon>
    </lineage>
</organism>
<protein>
    <submittedName>
        <fullName evidence="1">PLA2G4C isoform 15</fullName>
    </submittedName>
</protein>
<gene>
    <name evidence="1" type="ORF">CR201_G0029531</name>
</gene>
<evidence type="ECO:0000313" key="1">
    <source>
        <dbReference type="EMBL" id="PNJ41170.1"/>
    </source>
</evidence>
<comment type="caution">
    <text evidence="1">The sequence shown here is derived from an EMBL/GenBank/DDBJ whole genome shotgun (WGS) entry which is preliminary data.</text>
</comment>
<feature type="non-terminal residue" evidence="1">
    <location>
        <position position="1"/>
    </location>
</feature>
<accession>A0A2J8U7C1</accession>
<dbReference type="AlphaFoldDB" id="A0A2J8U7C1"/>
<dbReference type="EMBL" id="NDHI03003467">
    <property type="protein sequence ID" value="PNJ41170.1"/>
    <property type="molecule type" value="Genomic_DNA"/>
</dbReference>
<proteinExistence type="predicted"/>
<reference evidence="1" key="1">
    <citation type="submission" date="2017-12" db="EMBL/GenBank/DDBJ databases">
        <title>High-resolution comparative analysis of great ape genomes.</title>
        <authorList>
            <person name="Pollen A."/>
            <person name="Hastie A."/>
            <person name="Hormozdiari F."/>
            <person name="Dougherty M."/>
            <person name="Liu R."/>
            <person name="Chaisson M."/>
            <person name="Hoppe E."/>
            <person name="Hill C."/>
            <person name="Pang A."/>
            <person name="Hillier L."/>
            <person name="Baker C."/>
            <person name="Armstrong J."/>
            <person name="Shendure J."/>
            <person name="Paten B."/>
            <person name="Wilson R."/>
            <person name="Chao H."/>
            <person name="Schneider V."/>
            <person name="Ventura M."/>
            <person name="Kronenberg Z."/>
            <person name="Murali S."/>
            <person name="Gordon D."/>
            <person name="Cantsilieris S."/>
            <person name="Munson K."/>
            <person name="Nelson B."/>
            <person name="Raja A."/>
            <person name="Underwood J."/>
            <person name="Diekhans M."/>
            <person name="Fiddes I."/>
            <person name="Haussler D."/>
            <person name="Eichler E."/>
        </authorList>
    </citation>
    <scope>NUCLEOTIDE SEQUENCE [LARGE SCALE GENOMIC DNA]</scope>
    <source>
        <strain evidence="1">Susie</strain>
    </source>
</reference>
<feature type="non-terminal residue" evidence="1">
    <location>
        <position position="34"/>
    </location>
</feature>